<evidence type="ECO:0000313" key="3">
    <source>
        <dbReference type="Proteomes" id="UP000494115"/>
    </source>
</evidence>
<protein>
    <submittedName>
        <fullName evidence="2">Uncharacterized protein</fullName>
    </submittedName>
</protein>
<dbReference type="AlphaFoldDB" id="A0A6S7BDL8"/>
<accession>A0A6S7BDL8</accession>
<feature type="region of interest" description="Disordered" evidence="1">
    <location>
        <begin position="1"/>
        <end position="23"/>
    </location>
</feature>
<evidence type="ECO:0000256" key="1">
    <source>
        <dbReference type="SAM" id="MobiDB-lite"/>
    </source>
</evidence>
<dbReference type="EMBL" id="CADIKM010000024">
    <property type="protein sequence ID" value="CAB3796715.1"/>
    <property type="molecule type" value="Genomic_DNA"/>
</dbReference>
<sequence length="83" mass="8858">MCPSIGTQDLKQNEKGAAGRPAHITGEAWAANQGKLFVSETARLGPNHERFRLHLRFCPRSLACAIRVGSAGGAPLCAENQTD</sequence>
<organism evidence="2 3">
    <name type="scientific">Pararobbsia alpina</name>
    <dbReference type="NCBI Taxonomy" id="621374"/>
    <lineage>
        <taxon>Bacteria</taxon>
        <taxon>Pseudomonadati</taxon>
        <taxon>Pseudomonadota</taxon>
        <taxon>Betaproteobacteria</taxon>
        <taxon>Burkholderiales</taxon>
        <taxon>Burkholderiaceae</taxon>
        <taxon>Pararobbsia</taxon>
    </lineage>
</organism>
<dbReference type="Proteomes" id="UP000494115">
    <property type="component" value="Unassembled WGS sequence"/>
</dbReference>
<name>A0A6S7BDL8_9BURK</name>
<reference evidence="2 3" key="1">
    <citation type="submission" date="2020-04" db="EMBL/GenBank/DDBJ databases">
        <authorList>
            <person name="De Canck E."/>
        </authorList>
    </citation>
    <scope>NUCLEOTIDE SEQUENCE [LARGE SCALE GENOMIC DNA]</scope>
    <source>
        <strain evidence="2 3">LMG 28138</strain>
    </source>
</reference>
<evidence type="ECO:0000313" key="2">
    <source>
        <dbReference type="EMBL" id="CAB3796715.1"/>
    </source>
</evidence>
<proteinExistence type="predicted"/>
<gene>
    <name evidence="2" type="ORF">LMG28138_04137</name>
</gene>
<keyword evidence="3" id="KW-1185">Reference proteome</keyword>
<feature type="compositionally biased region" description="Polar residues" evidence="1">
    <location>
        <begin position="1"/>
        <end position="10"/>
    </location>
</feature>